<dbReference type="AlphaFoldDB" id="A0A1M7YBR9"/>
<dbReference type="InterPro" id="IPR011051">
    <property type="entry name" value="RmlC_Cupin_sf"/>
</dbReference>
<organism evidence="3 4">
    <name type="scientific">Desulfopila aestuarii DSM 18488</name>
    <dbReference type="NCBI Taxonomy" id="1121416"/>
    <lineage>
        <taxon>Bacteria</taxon>
        <taxon>Pseudomonadati</taxon>
        <taxon>Thermodesulfobacteriota</taxon>
        <taxon>Desulfobulbia</taxon>
        <taxon>Desulfobulbales</taxon>
        <taxon>Desulfocapsaceae</taxon>
        <taxon>Desulfopila</taxon>
    </lineage>
</organism>
<gene>
    <name evidence="3" type="ORF">SAMN02745220_03227</name>
</gene>
<accession>A0A1M7YBR9</accession>
<dbReference type="SUPFAM" id="SSF51182">
    <property type="entry name" value="RmlC-like cupins"/>
    <property type="match status" value="1"/>
</dbReference>
<dbReference type="PANTHER" id="PTHR46797:SF1">
    <property type="entry name" value="METHYLPHOSPHONATE SYNTHASE"/>
    <property type="match status" value="1"/>
</dbReference>
<protein>
    <submittedName>
        <fullName evidence="3">Transcriptional regulator, XRE family with cupin sensor</fullName>
    </submittedName>
</protein>
<reference evidence="3 4" key="1">
    <citation type="submission" date="2016-12" db="EMBL/GenBank/DDBJ databases">
        <authorList>
            <person name="Song W.-J."/>
            <person name="Kurnit D.M."/>
        </authorList>
    </citation>
    <scope>NUCLEOTIDE SEQUENCE [LARGE SCALE GENOMIC DNA]</scope>
    <source>
        <strain evidence="3 4">DSM 18488</strain>
    </source>
</reference>
<keyword evidence="1" id="KW-0238">DNA-binding</keyword>
<dbReference type="InterPro" id="IPR010982">
    <property type="entry name" value="Lambda_DNA-bd_dom_sf"/>
</dbReference>
<dbReference type="Proteomes" id="UP000184603">
    <property type="component" value="Unassembled WGS sequence"/>
</dbReference>
<dbReference type="RefSeq" id="WP_073614695.1">
    <property type="nucleotide sequence ID" value="NZ_FRFE01000016.1"/>
</dbReference>
<dbReference type="InterPro" id="IPR001387">
    <property type="entry name" value="Cro/C1-type_HTH"/>
</dbReference>
<feature type="domain" description="HTH cro/C1-type" evidence="2">
    <location>
        <begin position="10"/>
        <end position="64"/>
    </location>
</feature>
<keyword evidence="4" id="KW-1185">Reference proteome</keyword>
<evidence type="ECO:0000259" key="2">
    <source>
        <dbReference type="PROSITE" id="PS50943"/>
    </source>
</evidence>
<dbReference type="InterPro" id="IPR014710">
    <property type="entry name" value="RmlC-like_jellyroll"/>
</dbReference>
<dbReference type="GO" id="GO:0003677">
    <property type="term" value="F:DNA binding"/>
    <property type="evidence" value="ECO:0007669"/>
    <property type="project" value="UniProtKB-KW"/>
</dbReference>
<dbReference type="PANTHER" id="PTHR46797">
    <property type="entry name" value="HTH-TYPE TRANSCRIPTIONAL REGULATOR"/>
    <property type="match status" value="1"/>
</dbReference>
<dbReference type="GO" id="GO:0003700">
    <property type="term" value="F:DNA-binding transcription factor activity"/>
    <property type="evidence" value="ECO:0007669"/>
    <property type="project" value="TreeGrafter"/>
</dbReference>
<dbReference type="CDD" id="cd02209">
    <property type="entry name" value="cupin_XRE_C"/>
    <property type="match status" value="1"/>
</dbReference>
<evidence type="ECO:0000256" key="1">
    <source>
        <dbReference type="ARBA" id="ARBA00023125"/>
    </source>
</evidence>
<evidence type="ECO:0000313" key="3">
    <source>
        <dbReference type="EMBL" id="SHO50031.1"/>
    </source>
</evidence>
<dbReference type="Gene3D" id="2.60.120.10">
    <property type="entry name" value="Jelly Rolls"/>
    <property type="match status" value="1"/>
</dbReference>
<dbReference type="PROSITE" id="PS50943">
    <property type="entry name" value="HTH_CROC1"/>
    <property type="match status" value="1"/>
</dbReference>
<sequence length="190" mass="21658">MDEKTIASNLKKTRLKLKMTLQELADRTGLTKGYLSKVERSEKAPPYSTLSKIVGAMGLEITDVLKIEPGPLHDLPIVFAKKEDGQIIRESRQYVGYDYEVLAAGKPGKNMEPFIIYAPDEFTSLFEHEGEEFIYVLEGQLELKYGDRILQLSAGDHAYFESRIPHAGRSIGKKRAKLLVTIYFYKRNRQ</sequence>
<dbReference type="SUPFAM" id="SSF47413">
    <property type="entry name" value="lambda repressor-like DNA-binding domains"/>
    <property type="match status" value="1"/>
</dbReference>
<dbReference type="GO" id="GO:0005829">
    <property type="term" value="C:cytosol"/>
    <property type="evidence" value="ECO:0007669"/>
    <property type="project" value="TreeGrafter"/>
</dbReference>
<dbReference type="EMBL" id="FRFE01000016">
    <property type="protein sequence ID" value="SHO50031.1"/>
    <property type="molecule type" value="Genomic_DNA"/>
</dbReference>
<dbReference type="Pfam" id="PF01381">
    <property type="entry name" value="HTH_3"/>
    <property type="match status" value="1"/>
</dbReference>
<dbReference type="SMART" id="SM00530">
    <property type="entry name" value="HTH_XRE"/>
    <property type="match status" value="1"/>
</dbReference>
<dbReference type="Gene3D" id="1.10.260.40">
    <property type="entry name" value="lambda repressor-like DNA-binding domains"/>
    <property type="match status" value="1"/>
</dbReference>
<proteinExistence type="predicted"/>
<name>A0A1M7YBR9_9BACT</name>
<evidence type="ECO:0000313" key="4">
    <source>
        <dbReference type="Proteomes" id="UP000184603"/>
    </source>
</evidence>
<dbReference type="STRING" id="1121416.SAMN02745220_03227"/>
<dbReference type="OrthoDB" id="5343295at2"/>
<dbReference type="InterPro" id="IPR050807">
    <property type="entry name" value="TransReg_Diox_bact_type"/>
</dbReference>
<dbReference type="InterPro" id="IPR013096">
    <property type="entry name" value="Cupin_2"/>
</dbReference>
<dbReference type="CDD" id="cd00093">
    <property type="entry name" value="HTH_XRE"/>
    <property type="match status" value="1"/>
</dbReference>
<dbReference type="Pfam" id="PF07883">
    <property type="entry name" value="Cupin_2"/>
    <property type="match status" value="1"/>
</dbReference>